<feature type="domain" description="Signal transduction histidine kinase subgroup 3 dimerisation and phosphoacceptor" evidence="6">
    <location>
        <begin position="52"/>
        <end position="117"/>
    </location>
</feature>
<evidence type="ECO:0000256" key="4">
    <source>
        <dbReference type="SAM" id="Coils"/>
    </source>
</evidence>
<evidence type="ECO:0000313" key="7">
    <source>
        <dbReference type="EMBL" id="GCE25500.1"/>
    </source>
</evidence>
<dbReference type="Pfam" id="PF02518">
    <property type="entry name" value="HATPase_c"/>
    <property type="match status" value="1"/>
</dbReference>
<evidence type="ECO:0000256" key="2">
    <source>
        <dbReference type="ARBA" id="ARBA00022777"/>
    </source>
</evidence>
<feature type="domain" description="Histidine kinase/HSP90-like ATPase" evidence="5">
    <location>
        <begin position="165"/>
        <end position="265"/>
    </location>
</feature>
<reference evidence="8" key="1">
    <citation type="submission" date="2018-12" db="EMBL/GenBank/DDBJ databases">
        <title>Tengunoibacter tsumagoiensis gen. nov., sp. nov., Dictyobacter kobayashii sp. nov., D. alpinus sp. nov., and D. joshuensis sp. nov. and description of Dictyobacteraceae fam. nov. within the order Ktedonobacterales isolated from Tengu-no-mugimeshi.</title>
        <authorList>
            <person name="Wang C.M."/>
            <person name="Zheng Y."/>
            <person name="Sakai Y."/>
            <person name="Toyoda A."/>
            <person name="Minakuchi Y."/>
            <person name="Abe K."/>
            <person name="Yokota A."/>
            <person name="Yabe S."/>
        </authorList>
    </citation>
    <scope>NUCLEOTIDE SEQUENCE [LARGE SCALE GENOMIC DNA]</scope>
    <source>
        <strain evidence="8">Uno16</strain>
    </source>
</reference>
<evidence type="ECO:0000256" key="1">
    <source>
        <dbReference type="ARBA" id="ARBA00022679"/>
    </source>
</evidence>
<dbReference type="GO" id="GO:0000155">
    <property type="term" value="F:phosphorelay sensor kinase activity"/>
    <property type="evidence" value="ECO:0007669"/>
    <property type="project" value="InterPro"/>
</dbReference>
<dbReference type="GO" id="GO:0046983">
    <property type="term" value="F:protein dimerization activity"/>
    <property type="evidence" value="ECO:0007669"/>
    <property type="project" value="InterPro"/>
</dbReference>
<feature type="coiled-coil region" evidence="4">
    <location>
        <begin position="27"/>
        <end position="54"/>
    </location>
</feature>
<keyword evidence="2" id="KW-0418">Kinase</keyword>
<dbReference type="InterPro" id="IPR036890">
    <property type="entry name" value="HATPase_C_sf"/>
</dbReference>
<keyword evidence="4" id="KW-0175">Coiled coil</keyword>
<dbReference type="SUPFAM" id="SSF55874">
    <property type="entry name" value="ATPase domain of HSP90 chaperone/DNA topoisomerase II/histidine kinase"/>
    <property type="match status" value="1"/>
</dbReference>
<sequence>MPNTILLPVAIGVSWVSWTRRIEFLLINKLQETQEQLRAEIARSEALAAERERTRIARDIHDVLSHTLSILSIQVQAARHLATRDPNRLSIKLDDMAALIRESIAESRRVVGLLREVPRTPIDQGRLTLKLNRAATTFGERTGIHCLFTEEGLPPAHEALSIVQQETLQYALREMLTNANRHGHAQTIWITLRWRESALTLQVRDDGQGKQAQASDEPVHKADNLHAYGHHGLQGMRERAVALGGEVEAGPLDEGGFSVTLRIPFIATGLQKARGIV</sequence>
<proteinExistence type="predicted"/>
<protein>
    <recommendedName>
        <fullName evidence="9">Signal transduction histidine kinase subgroup 3 dimerisation and phosphoacceptor domain-containing protein</fullName>
    </recommendedName>
</protein>
<dbReference type="InterPro" id="IPR003594">
    <property type="entry name" value="HATPase_dom"/>
</dbReference>
<evidence type="ECO:0000256" key="3">
    <source>
        <dbReference type="ARBA" id="ARBA00023012"/>
    </source>
</evidence>
<dbReference type="Pfam" id="PF07730">
    <property type="entry name" value="HisKA_3"/>
    <property type="match status" value="1"/>
</dbReference>
<name>A0A402B2B4_9CHLR</name>
<dbReference type="EMBL" id="BIFT01000001">
    <property type="protein sequence ID" value="GCE25500.1"/>
    <property type="molecule type" value="Genomic_DNA"/>
</dbReference>
<organism evidence="7 8">
    <name type="scientific">Dictyobacter alpinus</name>
    <dbReference type="NCBI Taxonomy" id="2014873"/>
    <lineage>
        <taxon>Bacteria</taxon>
        <taxon>Bacillati</taxon>
        <taxon>Chloroflexota</taxon>
        <taxon>Ktedonobacteria</taxon>
        <taxon>Ktedonobacterales</taxon>
        <taxon>Dictyobacteraceae</taxon>
        <taxon>Dictyobacter</taxon>
    </lineage>
</organism>
<evidence type="ECO:0000259" key="6">
    <source>
        <dbReference type="Pfam" id="PF07730"/>
    </source>
</evidence>
<dbReference type="InterPro" id="IPR011712">
    <property type="entry name" value="Sig_transdc_His_kin_sub3_dim/P"/>
</dbReference>
<dbReference type="Proteomes" id="UP000287171">
    <property type="component" value="Unassembled WGS sequence"/>
</dbReference>
<gene>
    <name evidence="7" type="ORF">KDA_09840</name>
</gene>
<dbReference type="RefSeq" id="WP_161981946.1">
    <property type="nucleotide sequence ID" value="NZ_BIFT01000001.1"/>
</dbReference>
<evidence type="ECO:0008006" key="9">
    <source>
        <dbReference type="Google" id="ProtNLM"/>
    </source>
</evidence>
<evidence type="ECO:0000313" key="8">
    <source>
        <dbReference type="Proteomes" id="UP000287171"/>
    </source>
</evidence>
<dbReference type="GO" id="GO:0016020">
    <property type="term" value="C:membrane"/>
    <property type="evidence" value="ECO:0007669"/>
    <property type="project" value="InterPro"/>
</dbReference>
<dbReference type="CDD" id="cd16917">
    <property type="entry name" value="HATPase_UhpB-NarQ-NarX-like"/>
    <property type="match status" value="1"/>
</dbReference>
<dbReference type="Gene3D" id="3.30.565.10">
    <property type="entry name" value="Histidine kinase-like ATPase, C-terminal domain"/>
    <property type="match status" value="1"/>
</dbReference>
<comment type="caution">
    <text evidence="7">The sequence shown here is derived from an EMBL/GenBank/DDBJ whole genome shotgun (WGS) entry which is preliminary data.</text>
</comment>
<keyword evidence="1" id="KW-0808">Transferase</keyword>
<keyword evidence="8" id="KW-1185">Reference proteome</keyword>
<dbReference type="AlphaFoldDB" id="A0A402B2B4"/>
<dbReference type="InterPro" id="IPR050482">
    <property type="entry name" value="Sensor_HK_TwoCompSys"/>
</dbReference>
<dbReference type="PANTHER" id="PTHR24421">
    <property type="entry name" value="NITRATE/NITRITE SENSOR PROTEIN NARX-RELATED"/>
    <property type="match status" value="1"/>
</dbReference>
<dbReference type="Gene3D" id="1.20.5.1930">
    <property type="match status" value="1"/>
</dbReference>
<evidence type="ECO:0000259" key="5">
    <source>
        <dbReference type="Pfam" id="PF02518"/>
    </source>
</evidence>
<keyword evidence="3" id="KW-0902">Two-component regulatory system</keyword>
<dbReference type="PANTHER" id="PTHR24421:SF63">
    <property type="entry name" value="SENSOR HISTIDINE KINASE DESK"/>
    <property type="match status" value="1"/>
</dbReference>
<accession>A0A402B2B4</accession>